<feature type="transmembrane region" description="Helical" evidence="1">
    <location>
        <begin position="6"/>
        <end position="30"/>
    </location>
</feature>
<gene>
    <name evidence="2" type="ORF">COB67_00595</name>
</gene>
<keyword evidence="1" id="KW-0472">Membrane</keyword>
<reference evidence="3" key="1">
    <citation type="submission" date="2017-08" db="EMBL/GenBank/DDBJ databases">
        <title>A dynamic microbial community with high functional redundancy inhabits the cold, oxic subseafloor aquifer.</title>
        <authorList>
            <person name="Tully B.J."/>
            <person name="Wheat C.G."/>
            <person name="Glazer B.T."/>
            <person name="Huber J.A."/>
        </authorList>
    </citation>
    <scope>NUCLEOTIDE SEQUENCE [LARGE SCALE GENOMIC DNA]</scope>
</reference>
<feature type="transmembrane region" description="Helical" evidence="1">
    <location>
        <begin position="83"/>
        <end position="104"/>
    </location>
</feature>
<feature type="transmembrane region" description="Helical" evidence="1">
    <location>
        <begin position="50"/>
        <end position="71"/>
    </location>
</feature>
<protein>
    <submittedName>
        <fullName evidence="2">Uncharacterized protein</fullName>
    </submittedName>
</protein>
<keyword evidence="1" id="KW-0812">Transmembrane</keyword>
<evidence type="ECO:0000313" key="2">
    <source>
        <dbReference type="EMBL" id="PCI30985.1"/>
    </source>
</evidence>
<organism evidence="2 3">
    <name type="scientific">SAR324 cluster bacterium</name>
    <dbReference type="NCBI Taxonomy" id="2024889"/>
    <lineage>
        <taxon>Bacteria</taxon>
        <taxon>Deltaproteobacteria</taxon>
        <taxon>SAR324 cluster</taxon>
    </lineage>
</organism>
<accession>A0A2A4TCY1</accession>
<name>A0A2A4TCY1_9DELT</name>
<dbReference type="EMBL" id="NVSR01000001">
    <property type="protein sequence ID" value="PCI30985.1"/>
    <property type="molecule type" value="Genomic_DNA"/>
</dbReference>
<comment type="caution">
    <text evidence="2">The sequence shown here is derived from an EMBL/GenBank/DDBJ whole genome shotgun (WGS) entry which is preliminary data.</text>
</comment>
<sequence length="191" mass="20866">MLLQSILPLIYVLLIGTISFVFLSFLLMLLKVSKKISFSRKFSKVINTSFFISALLSIGYSLSLLLVTQTAPILSLGGVGNNLFTATFIGTGLAAIVLMIVLVLEFSDKYSSKGNSVIINPNALIQVTVTQAKVTFVLSFVVFGGLITFINMYEKTFLMVMPIIGVIGLFYLALGVFFKVVNRNKNQSIEG</sequence>
<proteinExistence type="predicted"/>
<dbReference type="Proteomes" id="UP000218113">
    <property type="component" value="Unassembled WGS sequence"/>
</dbReference>
<evidence type="ECO:0000313" key="3">
    <source>
        <dbReference type="Proteomes" id="UP000218113"/>
    </source>
</evidence>
<feature type="transmembrane region" description="Helical" evidence="1">
    <location>
        <begin position="134"/>
        <end position="153"/>
    </location>
</feature>
<dbReference type="AlphaFoldDB" id="A0A2A4TCY1"/>
<keyword evidence="1" id="KW-1133">Transmembrane helix</keyword>
<feature type="transmembrane region" description="Helical" evidence="1">
    <location>
        <begin position="159"/>
        <end position="178"/>
    </location>
</feature>
<evidence type="ECO:0000256" key="1">
    <source>
        <dbReference type="SAM" id="Phobius"/>
    </source>
</evidence>